<evidence type="ECO:0000313" key="10">
    <source>
        <dbReference type="Proteomes" id="UP000183410"/>
    </source>
</evidence>
<evidence type="ECO:0000256" key="3">
    <source>
        <dbReference type="ARBA" id="ARBA00022448"/>
    </source>
</evidence>
<proteinExistence type="inferred from homology"/>
<comment type="subcellular location">
    <subcellularLocation>
        <location evidence="1">Cell membrane</location>
        <topology evidence="1">Multi-pass membrane protein</topology>
    </subcellularLocation>
</comment>
<keyword evidence="7 8" id="KW-0472">Membrane</keyword>
<dbReference type="SUPFAM" id="SSF81345">
    <property type="entry name" value="ABC transporter involved in vitamin B12 uptake, BtuC"/>
    <property type="match status" value="1"/>
</dbReference>
<evidence type="ECO:0000256" key="6">
    <source>
        <dbReference type="ARBA" id="ARBA00022989"/>
    </source>
</evidence>
<dbReference type="GO" id="GO:0033214">
    <property type="term" value="P:siderophore-iron import into cell"/>
    <property type="evidence" value="ECO:0007669"/>
    <property type="project" value="TreeGrafter"/>
</dbReference>
<evidence type="ECO:0000256" key="4">
    <source>
        <dbReference type="ARBA" id="ARBA00022475"/>
    </source>
</evidence>
<evidence type="ECO:0000256" key="2">
    <source>
        <dbReference type="ARBA" id="ARBA00007935"/>
    </source>
</evidence>
<feature type="transmembrane region" description="Helical" evidence="8">
    <location>
        <begin position="81"/>
        <end position="102"/>
    </location>
</feature>
<gene>
    <name evidence="9" type="ORF">SAMN04487969_14151</name>
</gene>
<protein>
    <submittedName>
        <fullName evidence="9">Iron complex transport system permease protein</fullName>
    </submittedName>
</protein>
<dbReference type="GO" id="GO:0022857">
    <property type="term" value="F:transmembrane transporter activity"/>
    <property type="evidence" value="ECO:0007669"/>
    <property type="project" value="InterPro"/>
</dbReference>
<dbReference type="CDD" id="cd06550">
    <property type="entry name" value="TM_ABC_iron-siderophores_like"/>
    <property type="match status" value="1"/>
</dbReference>
<dbReference type="EMBL" id="FONN01000041">
    <property type="protein sequence ID" value="SFF45449.1"/>
    <property type="molecule type" value="Genomic_DNA"/>
</dbReference>
<reference evidence="10" key="1">
    <citation type="submission" date="2016-10" db="EMBL/GenBank/DDBJ databases">
        <authorList>
            <person name="Varghese N."/>
            <person name="Submissions S."/>
        </authorList>
    </citation>
    <scope>NUCLEOTIDE SEQUENCE [LARGE SCALE GENOMIC DNA]</scope>
    <source>
        <strain evidence="10">CGMCC 1.10223</strain>
    </source>
</reference>
<evidence type="ECO:0000256" key="8">
    <source>
        <dbReference type="SAM" id="Phobius"/>
    </source>
</evidence>
<feature type="transmembrane region" description="Helical" evidence="8">
    <location>
        <begin position="216"/>
        <end position="238"/>
    </location>
</feature>
<dbReference type="Pfam" id="PF01032">
    <property type="entry name" value="FecCD"/>
    <property type="match status" value="1"/>
</dbReference>
<evidence type="ECO:0000256" key="1">
    <source>
        <dbReference type="ARBA" id="ARBA00004651"/>
    </source>
</evidence>
<keyword evidence="3" id="KW-0813">Transport</keyword>
<dbReference type="Proteomes" id="UP000183410">
    <property type="component" value="Unassembled WGS sequence"/>
</dbReference>
<feature type="transmembrane region" description="Helical" evidence="8">
    <location>
        <begin position="136"/>
        <end position="156"/>
    </location>
</feature>
<comment type="similarity">
    <text evidence="2">Belongs to the binding-protein-dependent transport system permease family. FecCD subfamily.</text>
</comment>
<organism evidence="9 10">
    <name type="scientific">Paenibacillus algorifonticola</name>
    <dbReference type="NCBI Taxonomy" id="684063"/>
    <lineage>
        <taxon>Bacteria</taxon>
        <taxon>Bacillati</taxon>
        <taxon>Bacillota</taxon>
        <taxon>Bacilli</taxon>
        <taxon>Bacillales</taxon>
        <taxon>Paenibacillaceae</taxon>
        <taxon>Paenibacillus</taxon>
    </lineage>
</organism>
<dbReference type="InterPro" id="IPR037294">
    <property type="entry name" value="ABC_BtuC-like"/>
</dbReference>
<dbReference type="PANTHER" id="PTHR30472">
    <property type="entry name" value="FERRIC ENTEROBACTIN TRANSPORT SYSTEM PERMEASE PROTEIN"/>
    <property type="match status" value="1"/>
</dbReference>
<feature type="transmembrane region" description="Helical" evidence="8">
    <location>
        <begin position="109"/>
        <end position="130"/>
    </location>
</feature>
<dbReference type="GO" id="GO:0005886">
    <property type="term" value="C:plasma membrane"/>
    <property type="evidence" value="ECO:0007669"/>
    <property type="project" value="UniProtKB-SubCell"/>
</dbReference>
<feature type="transmembrane region" description="Helical" evidence="8">
    <location>
        <begin position="259"/>
        <end position="286"/>
    </location>
</feature>
<dbReference type="PANTHER" id="PTHR30472:SF67">
    <property type="entry name" value="PERMEASE OF ABC TRANSPORTER-RELATED"/>
    <property type="match status" value="1"/>
</dbReference>
<evidence type="ECO:0000256" key="7">
    <source>
        <dbReference type="ARBA" id="ARBA00023136"/>
    </source>
</evidence>
<dbReference type="InterPro" id="IPR000522">
    <property type="entry name" value="ABC_transptr_permease_BtuC"/>
</dbReference>
<feature type="transmembrane region" description="Helical" evidence="8">
    <location>
        <begin position="20"/>
        <end position="44"/>
    </location>
</feature>
<keyword evidence="4" id="KW-1003">Cell membrane</keyword>
<accession>A0A1I2IT58</accession>
<keyword evidence="6 8" id="KW-1133">Transmembrane helix</keyword>
<evidence type="ECO:0000256" key="5">
    <source>
        <dbReference type="ARBA" id="ARBA00022692"/>
    </source>
</evidence>
<feature type="transmembrane region" description="Helical" evidence="8">
    <location>
        <begin position="331"/>
        <end position="347"/>
    </location>
</feature>
<dbReference type="AlphaFoldDB" id="A0A1I2IT58"/>
<feature type="transmembrane region" description="Helical" evidence="8">
    <location>
        <begin position="306"/>
        <end position="324"/>
    </location>
</feature>
<dbReference type="Gene3D" id="1.10.3470.10">
    <property type="entry name" value="ABC transporter involved in vitamin B12 uptake, BtuC"/>
    <property type="match status" value="1"/>
</dbReference>
<name>A0A1I2IT58_9BACL</name>
<keyword evidence="10" id="KW-1185">Reference proteome</keyword>
<sequence>MTSVSIVVPPTSRTGHRRTIIVVLMIACVAAVVLSVSVGSVPIAPGQVLDVIADHILPWSVSIAATDVEARITWEFRLPRALLGLIVGSSLGVAGAVLQAVVRNPLADPFVFGISSGASVAAVATLTLGLGVLTAVSVPVAAFGGALATTLIVFGLAQRRGRVTPGRLILAGVAMSYLLSSVTSYLVLRASAPGQGVSQVLSWLSGSLAAAEWVDLGIPAVVLVVATVVLILLARILNALLIGDETAASLGVDVGRFRLVMFVITSLLVGVVVAVSGAIGFVGLVVPHAVRMFVGSDHKWVLPTSALAGGLLLVVVDIAARLIIAPSELPVGLLTAAIGAPFFLWMLRQSSKGEA</sequence>
<evidence type="ECO:0000313" key="9">
    <source>
        <dbReference type="EMBL" id="SFF45449.1"/>
    </source>
</evidence>
<keyword evidence="5 8" id="KW-0812">Transmembrane</keyword>
<dbReference type="FunFam" id="1.10.3470.10:FF:000001">
    <property type="entry name" value="Vitamin B12 ABC transporter permease BtuC"/>
    <property type="match status" value="1"/>
</dbReference>
<feature type="transmembrane region" description="Helical" evidence="8">
    <location>
        <begin position="168"/>
        <end position="188"/>
    </location>
</feature>